<evidence type="ECO:0000313" key="3">
    <source>
        <dbReference type="WBParaSite" id="PEQ_0000662801-mRNA-1"/>
    </source>
</evidence>
<keyword evidence="2" id="KW-1185">Reference proteome</keyword>
<protein>
    <submittedName>
        <fullName evidence="3">Uncharacterized protein</fullName>
    </submittedName>
</protein>
<proteinExistence type="predicted"/>
<sequence>MKATCSFAYRPYLMFKQEEQTGWDTLWKSMIVAAIFVGLIIAVTSLIVFAYFMKWYKVRSIFKIWSTSPGS</sequence>
<keyword evidence="1" id="KW-0472">Membrane</keyword>
<organism evidence="2 3">
    <name type="scientific">Parascaris equorum</name>
    <name type="common">Equine roundworm</name>
    <dbReference type="NCBI Taxonomy" id="6256"/>
    <lineage>
        <taxon>Eukaryota</taxon>
        <taxon>Metazoa</taxon>
        <taxon>Ecdysozoa</taxon>
        <taxon>Nematoda</taxon>
        <taxon>Chromadorea</taxon>
        <taxon>Rhabditida</taxon>
        <taxon>Spirurina</taxon>
        <taxon>Ascaridomorpha</taxon>
        <taxon>Ascaridoidea</taxon>
        <taxon>Ascarididae</taxon>
        <taxon>Parascaris</taxon>
    </lineage>
</organism>
<dbReference type="Proteomes" id="UP000887564">
    <property type="component" value="Unplaced"/>
</dbReference>
<evidence type="ECO:0000313" key="2">
    <source>
        <dbReference type="Proteomes" id="UP000887564"/>
    </source>
</evidence>
<feature type="transmembrane region" description="Helical" evidence="1">
    <location>
        <begin position="30"/>
        <end position="53"/>
    </location>
</feature>
<dbReference type="WBParaSite" id="PEQ_0000662801-mRNA-1">
    <property type="protein sequence ID" value="PEQ_0000662801-mRNA-1"/>
    <property type="gene ID" value="PEQ_0000662801"/>
</dbReference>
<keyword evidence="1" id="KW-1133">Transmembrane helix</keyword>
<accession>A0A914RP76</accession>
<name>A0A914RP76_PAREQ</name>
<keyword evidence="1" id="KW-0812">Transmembrane</keyword>
<reference evidence="3" key="1">
    <citation type="submission" date="2022-11" db="UniProtKB">
        <authorList>
            <consortium name="WormBaseParasite"/>
        </authorList>
    </citation>
    <scope>IDENTIFICATION</scope>
</reference>
<evidence type="ECO:0000256" key="1">
    <source>
        <dbReference type="SAM" id="Phobius"/>
    </source>
</evidence>
<dbReference type="AlphaFoldDB" id="A0A914RP76"/>